<dbReference type="STRING" id="190650.CC_1340"/>
<evidence type="ECO:0000313" key="2">
    <source>
        <dbReference type="EMBL" id="AAK23321.1"/>
    </source>
</evidence>
<evidence type="ECO:0000313" key="3">
    <source>
        <dbReference type="Proteomes" id="UP000001816"/>
    </source>
</evidence>
<dbReference type="HOGENOM" id="CLU_2463418_0_0_5"/>
<dbReference type="AlphaFoldDB" id="Q9A8L3"/>
<evidence type="ECO:0000256" key="1">
    <source>
        <dbReference type="SAM" id="MobiDB-lite"/>
    </source>
</evidence>
<reference evidence="2 3" key="1">
    <citation type="journal article" date="2001" name="Proc. Natl. Acad. Sci. U.S.A.">
        <title>Complete genome sequence of Caulobacter crescentus.</title>
        <authorList>
            <person name="Nierman W.C."/>
            <person name="Feldblyum T.V."/>
            <person name="Laub M.T."/>
            <person name="Paulsen I.T."/>
            <person name="Nelson K.E."/>
            <person name="Eisen J.A."/>
            <person name="Heidelberg J.F."/>
            <person name="Alley M.R."/>
            <person name="Ohta N."/>
            <person name="Maddock J.R."/>
            <person name="Potocka I."/>
            <person name="Nelson W.C."/>
            <person name="Newton A."/>
            <person name="Stephens C."/>
            <person name="Phadke N.D."/>
            <person name="Ely B."/>
            <person name="DeBoy R.T."/>
            <person name="Dodson R.J."/>
            <person name="Durkin A.S."/>
            <person name="Gwinn M.L."/>
            <person name="Haft D.H."/>
            <person name="Kolonay J.F."/>
            <person name="Smit J."/>
            <person name="Craven M.B."/>
            <person name="Khouri H."/>
            <person name="Shetty J."/>
            <person name="Berry K."/>
            <person name="Utterback T."/>
            <person name="Tran K."/>
            <person name="Wolf A."/>
            <person name="Vamathevan J."/>
            <person name="Ermolaeva M."/>
            <person name="White O."/>
            <person name="Salzberg S.L."/>
            <person name="Venter J.C."/>
            <person name="Shapiro L."/>
            <person name="Fraser C.M."/>
        </authorList>
    </citation>
    <scope>NUCLEOTIDE SEQUENCE [LARGE SCALE GENOMIC DNA]</scope>
    <source>
        <strain evidence="3">ATCC 19089 / CB15</strain>
    </source>
</reference>
<keyword evidence="3" id="KW-1185">Reference proteome</keyword>
<name>Q9A8L3_CAUVC</name>
<dbReference type="KEGG" id="ccr:CC_1340"/>
<accession>Q9A8L3</accession>
<protein>
    <submittedName>
        <fullName evidence="2">Uncharacterized protein</fullName>
    </submittedName>
</protein>
<organism evidence="2 3">
    <name type="scientific">Caulobacter vibrioides (strain ATCC 19089 / CIP 103742 / CB 15)</name>
    <name type="common">Caulobacter crescentus</name>
    <dbReference type="NCBI Taxonomy" id="190650"/>
    <lineage>
        <taxon>Bacteria</taxon>
        <taxon>Pseudomonadati</taxon>
        <taxon>Pseudomonadota</taxon>
        <taxon>Alphaproteobacteria</taxon>
        <taxon>Caulobacterales</taxon>
        <taxon>Caulobacteraceae</taxon>
        <taxon>Caulobacter</taxon>
    </lineage>
</organism>
<dbReference type="EMBL" id="AE005673">
    <property type="protein sequence ID" value="AAK23321.1"/>
    <property type="molecule type" value="Genomic_DNA"/>
</dbReference>
<feature type="region of interest" description="Disordered" evidence="1">
    <location>
        <begin position="1"/>
        <end position="88"/>
    </location>
</feature>
<dbReference type="Proteomes" id="UP000001816">
    <property type="component" value="Chromosome"/>
</dbReference>
<feature type="compositionally biased region" description="Basic and acidic residues" evidence="1">
    <location>
        <begin position="1"/>
        <end position="10"/>
    </location>
</feature>
<gene>
    <name evidence="2" type="ordered locus">CC_1340</name>
</gene>
<sequence length="88" mass="10077">MGFSRDIDRSRPRKKSADHRARRRGLQAMSLPEKALFGAGRGVFAGPRRRRAGTRRADRDRAGPGWRFSAPWAKARTRHSPNPVDRKR</sequence>
<feature type="compositionally biased region" description="Basic residues" evidence="1">
    <location>
        <begin position="11"/>
        <end position="25"/>
    </location>
</feature>
<proteinExistence type="predicted"/>
<dbReference type="PIR" id="E87415">
    <property type="entry name" value="E87415"/>
</dbReference>
<dbReference type="EnsemblBacteria" id="AAK23321">
    <property type="protein sequence ID" value="AAK23321"/>
    <property type="gene ID" value="CC_1340"/>
</dbReference>
<dbReference type="BioCyc" id="CAULO:CC1340-MONOMER"/>